<keyword evidence="1" id="KW-1133">Transmembrane helix</keyword>
<evidence type="ECO:0000313" key="4">
    <source>
        <dbReference type="EMBL" id="KYC48767.1"/>
    </source>
</evidence>
<dbReference type="Proteomes" id="UP000092401">
    <property type="component" value="Unassembled WGS sequence"/>
</dbReference>
<feature type="transmembrane region" description="Helical" evidence="1">
    <location>
        <begin position="243"/>
        <end position="262"/>
    </location>
</feature>
<feature type="transmembrane region" description="Helical" evidence="1">
    <location>
        <begin position="39"/>
        <end position="57"/>
    </location>
</feature>
<dbReference type="InterPro" id="IPR000620">
    <property type="entry name" value="EamA_dom"/>
</dbReference>
<protein>
    <submittedName>
        <fullName evidence="4">Putative transporter in sor 3'region</fullName>
    </submittedName>
</protein>
<keyword evidence="1" id="KW-0812">Transmembrane</keyword>
<evidence type="ECO:0000313" key="6">
    <source>
        <dbReference type="Proteomes" id="UP000091929"/>
    </source>
</evidence>
<comment type="caution">
    <text evidence="4">The sequence shown here is derived from an EMBL/GenBank/DDBJ whole genome shotgun (WGS) entry which is preliminary data.</text>
</comment>
<dbReference type="PANTHER" id="PTHR22911:SF79">
    <property type="entry name" value="MOBA-LIKE NTP TRANSFERASE DOMAIN-CONTAINING PROTEIN"/>
    <property type="match status" value="1"/>
</dbReference>
<dbReference type="InterPro" id="IPR037185">
    <property type="entry name" value="EmrE-like"/>
</dbReference>
<evidence type="ECO:0000313" key="5">
    <source>
        <dbReference type="EMBL" id="KYC51415.1"/>
    </source>
</evidence>
<feature type="transmembrane region" description="Helical" evidence="1">
    <location>
        <begin position="184"/>
        <end position="203"/>
    </location>
</feature>
<feature type="transmembrane region" description="Helical" evidence="1">
    <location>
        <begin position="268"/>
        <end position="285"/>
    </location>
</feature>
<dbReference type="PANTHER" id="PTHR22911">
    <property type="entry name" value="ACYL-MALONYL CONDENSING ENZYME-RELATED"/>
    <property type="match status" value="1"/>
</dbReference>
<dbReference type="SUPFAM" id="SSF103481">
    <property type="entry name" value="Multidrug resistance efflux transporter EmrE"/>
    <property type="match status" value="2"/>
</dbReference>
<feature type="transmembrane region" description="Helical" evidence="1">
    <location>
        <begin position="7"/>
        <end position="27"/>
    </location>
</feature>
<keyword evidence="1" id="KW-0472">Membrane</keyword>
<feature type="transmembrane region" description="Helical" evidence="1">
    <location>
        <begin position="125"/>
        <end position="142"/>
    </location>
</feature>
<dbReference type="GO" id="GO:0016020">
    <property type="term" value="C:membrane"/>
    <property type="evidence" value="ECO:0007669"/>
    <property type="project" value="InterPro"/>
</dbReference>
<sequence>MDHKDNYLGVSYTFFAVILWSFIGIPVRWIPEVNSGMIVAYRFLFASLVLLIYGIITKKSSTIKINLKDIPYLLVPAILLSFTIYTYTIGLKTTTIANTVFLQQMAPLYVLVISALLLKEKASKKTAVAVLIGIAGGFIIFYYDLSSMNVTTNFYGNVMSTFSGFGWALYTISIRALGKKYDGLTTTLWMFIFATIIMSPFFYGSEILTPFSLSMLFILGFLCTAGAFLLYSIALKHIIATKASVIVLSEGVLAGILAYFILSERVTQGTIIGGALILIAILIITREK</sequence>
<feature type="domain" description="EamA" evidence="2">
    <location>
        <begin position="8"/>
        <end position="141"/>
    </location>
</feature>
<evidence type="ECO:0000313" key="7">
    <source>
        <dbReference type="Proteomes" id="UP000092401"/>
    </source>
</evidence>
<evidence type="ECO:0000256" key="1">
    <source>
        <dbReference type="SAM" id="Phobius"/>
    </source>
</evidence>
<gene>
    <name evidence="3" type="ORF">APG10_00237</name>
    <name evidence="4" type="ORF">APG11_00078</name>
    <name evidence="5" type="ORF">APG12_00077</name>
</gene>
<feature type="transmembrane region" description="Helical" evidence="1">
    <location>
        <begin position="154"/>
        <end position="172"/>
    </location>
</feature>
<accession>A0A150IN92</accession>
<accession>A0A150IUU3</accession>
<dbReference type="Proteomes" id="UP000092403">
    <property type="component" value="Unassembled WGS sequence"/>
</dbReference>
<proteinExistence type="predicted"/>
<dbReference type="AlphaFoldDB" id="A0A150IUU3"/>
<evidence type="ECO:0000259" key="2">
    <source>
        <dbReference type="Pfam" id="PF00892"/>
    </source>
</evidence>
<accession>A0A150J2T3</accession>
<name>A0A150IUU3_9EURY</name>
<dbReference type="Proteomes" id="UP000091929">
    <property type="component" value="Unassembled WGS sequence"/>
</dbReference>
<feature type="transmembrane region" description="Helical" evidence="1">
    <location>
        <begin position="100"/>
        <end position="118"/>
    </location>
</feature>
<dbReference type="EMBL" id="LNGE01000004">
    <property type="protein sequence ID" value="KYC46134.1"/>
    <property type="molecule type" value="Genomic_DNA"/>
</dbReference>
<feature type="transmembrane region" description="Helical" evidence="1">
    <location>
        <begin position="69"/>
        <end position="88"/>
    </location>
</feature>
<dbReference type="EMBL" id="LNJC01000001">
    <property type="protein sequence ID" value="KYC51415.1"/>
    <property type="molecule type" value="Genomic_DNA"/>
</dbReference>
<organism evidence="4 6">
    <name type="scientific">Candidatus Methanofastidiosum methylothiophilum</name>
    <dbReference type="NCBI Taxonomy" id="1705564"/>
    <lineage>
        <taxon>Archaea</taxon>
        <taxon>Methanobacteriati</taxon>
        <taxon>Methanobacteriota</taxon>
        <taxon>Stenosarchaea group</taxon>
        <taxon>Candidatus Methanofastidiosia</taxon>
        <taxon>Candidatus Methanofastidiosales</taxon>
        <taxon>Candidatus Methanofastidiosaceae</taxon>
        <taxon>Candidatus Methanofastidiosum</taxon>
    </lineage>
</organism>
<dbReference type="Pfam" id="PF00892">
    <property type="entry name" value="EamA"/>
    <property type="match status" value="2"/>
</dbReference>
<evidence type="ECO:0000313" key="3">
    <source>
        <dbReference type="EMBL" id="KYC46134.1"/>
    </source>
</evidence>
<feature type="domain" description="EamA" evidence="2">
    <location>
        <begin position="156"/>
        <end position="285"/>
    </location>
</feature>
<reference evidence="6 7" key="1">
    <citation type="journal article" date="2016" name="ISME J.">
        <title>Chasing the elusive Euryarchaeota class WSA2: genomes reveal a uniquely fastidious methyl-reducing methanogen.</title>
        <authorList>
            <person name="Nobu M.K."/>
            <person name="Narihiro T."/>
            <person name="Kuroda K."/>
            <person name="Mei R."/>
            <person name="Liu W.T."/>
        </authorList>
    </citation>
    <scope>NUCLEOTIDE SEQUENCE [LARGE SCALE GENOMIC DNA]</scope>
    <source>
        <strain evidence="3">B03fssc0709_Meth_Bin005</strain>
        <strain evidence="4">B15fssc0709_Meth_Bin003</strain>
        <strain evidence="5">BMIXfssc0709_Meth_Bin006</strain>
    </source>
</reference>
<feature type="transmembrane region" description="Helical" evidence="1">
    <location>
        <begin position="209"/>
        <end position="231"/>
    </location>
</feature>
<dbReference type="EMBL" id="LNGF01000001">
    <property type="protein sequence ID" value="KYC48767.1"/>
    <property type="molecule type" value="Genomic_DNA"/>
</dbReference>